<protein>
    <submittedName>
        <fullName evidence="1">Uncharacterized protein</fullName>
    </submittedName>
</protein>
<comment type="caution">
    <text evidence="1">The sequence shown here is derived from an EMBL/GenBank/DDBJ whole genome shotgun (WGS) entry which is preliminary data.</text>
</comment>
<accession>A0ACC2N041</accession>
<evidence type="ECO:0000313" key="2">
    <source>
        <dbReference type="Proteomes" id="UP001239111"/>
    </source>
</evidence>
<gene>
    <name evidence="1" type="ORF">QAD02_005965</name>
</gene>
<organism evidence="1 2">
    <name type="scientific">Eretmocerus hayati</name>
    <dbReference type="NCBI Taxonomy" id="131215"/>
    <lineage>
        <taxon>Eukaryota</taxon>
        <taxon>Metazoa</taxon>
        <taxon>Ecdysozoa</taxon>
        <taxon>Arthropoda</taxon>
        <taxon>Hexapoda</taxon>
        <taxon>Insecta</taxon>
        <taxon>Pterygota</taxon>
        <taxon>Neoptera</taxon>
        <taxon>Endopterygota</taxon>
        <taxon>Hymenoptera</taxon>
        <taxon>Apocrita</taxon>
        <taxon>Proctotrupomorpha</taxon>
        <taxon>Chalcidoidea</taxon>
        <taxon>Aphelinidae</taxon>
        <taxon>Aphelininae</taxon>
        <taxon>Eretmocerus</taxon>
    </lineage>
</organism>
<dbReference type="EMBL" id="CM056744">
    <property type="protein sequence ID" value="KAJ8664303.1"/>
    <property type="molecule type" value="Genomic_DNA"/>
</dbReference>
<sequence>MTGRAEEATECFDFDKDTWGQTFLIVRGAIVVTDLWNYTKIMRSASSPYQGTSHGYETGTLSHPCGTCSCYQNREMVQDAHCIFDQLLQPYQEPTSRDDNLGNERLDDIPCLASGGASNSDFDTSHIGQEVDVASYRDYLVEDIVRMDHGFQVPIGGIPSPRQEYGRMSRMSLETSAESSCYESNANPEDIEHLINEIIRSHQEPE</sequence>
<reference evidence="1" key="1">
    <citation type="submission" date="2023-04" db="EMBL/GenBank/DDBJ databases">
        <title>A chromosome-level genome assembly of the parasitoid wasp Eretmocerus hayati.</title>
        <authorList>
            <person name="Zhong Y."/>
            <person name="Liu S."/>
            <person name="Liu Y."/>
        </authorList>
    </citation>
    <scope>NUCLEOTIDE SEQUENCE</scope>
    <source>
        <strain evidence="1">ZJU_SS_LIU_2023</strain>
    </source>
</reference>
<keyword evidence="2" id="KW-1185">Reference proteome</keyword>
<evidence type="ECO:0000313" key="1">
    <source>
        <dbReference type="EMBL" id="KAJ8664303.1"/>
    </source>
</evidence>
<dbReference type="Proteomes" id="UP001239111">
    <property type="component" value="Chromosome 4"/>
</dbReference>
<name>A0ACC2N041_9HYME</name>
<proteinExistence type="predicted"/>